<sequence>MFIPETVKKAIDTYMSLSHKLLPDYQLELFIHGSIGLNTYESNKSDIDCIIVTNPELTLDQKEILNQLHLQFEQQENIPMDCVYIAKADLSSQSPFLNTYFYYNEGTLSYGDYFNFNPITWWTLNQNYKVHLFPTTTDSQLRDYVFQNMQQYWKPYIERLKREVELDLSISDEEIKEEIEWIVLGLLRQFYTLKEVGVTSKYDAGICGLQHLPKQWHPIIQLAIRIRKNELVVVSVETMNQVIDFAEFLISYCEKLKSTD</sequence>
<comment type="caution">
    <text evidence="4">The sequence shown here is derived from an EMBL/GenBank/DDBJ whole genome shotgun (WGS) entry which is preliminary data.</text>
</comment>
<keyword evidence="4" id="KW-0548">Nucleotidyltransferase</keyword>
<dbReference type="Proteomes" id="UP001398420">
    <property type="component" value="Unassembled WGS sequence"/>
</dbReference>
<reference evidence="4 5" key="1">
    <citation type="submission" date="2024-04" db="EMBL/GenBank/DDBJ databases">
        <authorList>
            <person name="Wu Y.S."/>
            <person name="Zhang L."/>
        </authorList>
    </citation>
    <scope>NUCLEOTIDE SEQUENCE [LARGE SCALE GENOMIC DNA]</scope>
    <source>
        <strain evidence="4 5">KG-01</strain>
    </source>
</reference>
<evidence type="ECO:0000313" key="5">
    <source>
        <dbReference type="Proteomes" id="UP001398420"/>
    </source>
</evidence>
<dbReference type="SUPFAM" id="SSF81301">
    <property type="entry name" value="Nucleotidyltransferase"/>
    <property type="match status" value="1"/>
</dbReference>
<feature type="domain" description="Polymerase nucleotidyl transferase" evidence="2">
    <location>
        <begin position="26"/>
        <end position="86"/>
    </location>
</feature>
<proteinExistence type="predicted"/>
<name>A0ABU9LKK4_9BACL</name>
<dbReference type="Pfam" id="PF01909">
    <property type="entry name" value="NTP_transf_2"/>
    <property type="match status" value="1"/>
</dbReference>
<feature type="domain" description="Adenylyltransferase AadA C-terminal" evidence="3">
    <location>
        <begin position="168"/>
        <end position="250"/>
    </location>
</feature>
<keyword evidence="1" id="KW-0808">Transferase</keyword>
<evidence type="ECO:0000259" key="3">
    <source>
        <dbReference type="Pfam" id="PF13427"/>
    </source>
</evidence>
<dbReference type="GO" id="GO:0016779">
    <property type="term" value="F:nucleotidyltransferase activity"/>
    <property type="evidence" value="ECO:0007669"/>
    <property type="project" value="UniProtKB-KW"/>
</dbReference>
<keyword evidence="5" id="KW-1185">Reference proteome</keyword>
<accession>A0ABU9LKK4</accession>
<organism evidence="4 5">
    <name type="scientific">Kurthia gibsonii</name>
    <dbReference type="NCBI Taxonomy" id="33946"/>
    <lineage>
        <taxon>Bacteria</taxon>
        <taxon>Bacillati</taxon>
        <taxon>Bacillota</taxon>
        <taxon>Bacilli</taxon>
        <taxon>Bacillales</taxon>
        <taxon>Caryophanaceae</taxon>
        <taxon>Kurthia</taxon>
    </lineage>
</organism>
<protein>
    <submittedName>
        <fullName evidence="4">Aminoglycoside adenylyltransferase domain-containing protein</fullName>
    </submittedName>
</protein>
<dbReference type="InterPro" id="IPR002934">
    <property type="entry name" value="Polymerase_NTP_transf_dom"/>
</dbReference>
<evidence type="ECO:0000313" key="4">
    <source>
        <dbReference type="EMBL" id="MEL5988216.1"/>
    </source>
</evidence>
<evidence type="ECO:0000259" key="2">
    <source>
        <dbReference type="Pfam" id="PF01909"/>
    </source>
</evidence>
<evidence type="ECO:0000256" key="1">
    <source>
        <dbReference type="ARBA" id="ARBA00022679"/>
    </source>
</evidence>
<dbReference type="Pfam" id="PF13427">
    <property type="entry name" value="AadA_C"/>
    <property type="match status" value="1"/>
</dbReference>
<gene>
    <name evidence="4" type="ORF">AAF454_07335</name>
</gene>
<dbReference type="InterPro" id="IPR025184">
    <property type="entry name" value="AadA_C"/>
</dbReference>
<dbReference type="EMBL" id="JBCEWA010000005">
    <property type="protein sequence ID" value="MEL5988216.1"/>
    <property type="molecule type" value="Genomic_DNA"/>
</dbReference>
<dbReference type="RefSeq" id="WP_087679924.1">
    <property type="nucleotide sequence ID" value="NZ_JBCEWA010000005.1"/>
</dbReference>
<dbReference type="InterPro" id="IPR043519">
    <property type="entry name" value="NT_sf"/>
</dbReference>